<dbReference type="Proteomes" id="UP001054945">
    <property type="component" value="Unassembled WGS sequence"/>
</dbReference>
<reference evidence="1 2" key="1">
    <citation type="submission" date="2021-06" db="EMBL/GenBank/DDBJ databases">
        <title>Caerostris extrusa draft genome.</title>
        <authorList>
            <person name="Kono N."/>
            <person name="Arakawa K."/>
        </authorList>
    </citation>
    <scope>NUCLEOTIDE SEQUENCE [LARGE SCALE GENOMIC DNA]</scope>
</reference>
<evidence type="ECO:0000313" key="2">
    <source>
        <dbReference type="Proteomes" id="UP001054945"/>
    </source>
</evidence>
<comment type="caution">
    <text evidence="1">The sequence shown here is derived from an EMBL/GenBank/DDBJ whole genome shotgun (WGS) entry which is preliminary data.</text>
</comment>
<keyword evidence="2" id="KW-1185">Reference proteome</keyword>
<accession>A0AAV4MZJ8</accession>
<evidence type="ECO:0000313" key="1">
    <source>
        <dbReference type="EMBL" id="GIX77163.1"/>
    </source>
</evidence>
<organism evidence="1 2">
    <name type="scientific">Caerostris extrusa</name>
    <name type="common">Bark spider</name>
    <name type="synonym">Caerostris bankana</name>
    <dbReference type="NCBI Taxonomy" id="172846"/>
    <lineage>
        <taxon>Eukaryota</taxon>
        <taxon>Metazoa</taxon>
        <taxon>Ecdysozoa</taxon>
        <taxon>Arthropoda</taxon>
        <taxon>Chelicerata</taxon>
        <taxon>Arachnida</taxon>
        <taxon>Araneae</taxon>
        <taxon>Araneomorphae</taxon>
        <taxon>Entelegynae</taxon>
        <taxon>Araneoidea</taxon>
        <taxon>Araneidae</taxon>
        <taxon>Caerostris</taxon>
    </lineage>
</organism>
<name>A0AAV4MZJ8_CAEEX</name>
<proteinExistence type="predicted"/>
<dbReference type="AlphaFoldDB" id="A0AAV4MZJ8"/>
<dbReference type="EMBL" id="BPLR01020303">
    <property type="protein sequence ID" value="GIX77163.1"/>
    <property type="molecule type" value="Genomic_DNA"/>
</dbReference>
<protein>
    <submittedName>
        <fullName evidence="1">Uncharacterized protein</fullName>
    </submittedName>
</protein>
<gene>
    <name evidence="1" type="ORF">CEXT_815381</name>
</gene>
<sequence>MSDDDLKKVTGCLCLRFFKNVCPGDIFFPRALALKQLTDVVLILTCIRSKPRKVRFMKTQLSRFPVKEVLQVRGPDLSFKKRSLRVVLNRLEIRILCKHAKLWSNIVLEDKKILNLIQLRGVALFCKHEMKENAALWC</sequence>